<reference evidence="2" key="1">
    <citation type="journal article" date="2020" name="Microbiol. Resour. Announc.">
        <title>Complete Genome Sequence of Geobacillus sp. Strain E55-1, Isolated from Mine Geyser in Japan.</title>
        <authorList>
            <person name="Miyazaki K."/>
            <person name="Hase E."/>
            <person name="Tokito N."/>
        </authorList>
    </citation>
    <scope>NUCLEOTIDE SEQUENCE [LARGE SCALE GENOMIC DNA]</scope>
    <source>
        <strain evidence="2">E55-1</strain>
    </source>
</reference>
<dbReference type="Proteomes" id="UP000501421">
    <property type="component" value="Chromosome"/>
</dbReference>
<keyword evidence="2" id="KW-1185">Reference proteome</keyword>
<gene>
    <name evidence="1" type="ORF">GsuE55_16530</name>
</gene>
<dbReference type="EMBL" id="AP022557">
    <property type="protein sequence ID" value="BBW96820.1"/>
    <property type="molecule type" value="Genomic_DNA"/>
</dbReference>
<dbReference type="AlphaFoldDB" id="A0A679FLM2"/>
<evidence type="ECO:0000313" key="1">
    <source>
        <dbReference type="EMBL" id="BBW96820.1"/>
    </source>
</evidence>
<sequence>MSQEGVMSLPKRLKSLAGAMLFVVFAFWALAPAHAERADAPLHINHEVKGSDVFIECFAPRFPFRQGSGGGHVDVYVNGQKVTQVYTAAFVVRGLPSGTHHIRLEFVYNDGRTAGVGHEFDVSIP</sequence>
<evidence type="ECO:0000313" key="2">
    <source>
        <dbReference type="Proteomes" id="UP000501421"/>
    </source>
</evidence>
<proteinExistence type="predicted"/>
<accession>A0A679FLM2</accession>
<name>A0A679FLM2_9BACL</name>
<organism evidence="1 2">
    <name type="scientific">Geobacillus subterraneus</name>
    <dbReference type="NCBI Taxonomy" id="129338"/>
    <lineage>
        <taxon>Bacteria</taxon>
        <taxon>Bacillati</taxon>
        <taxon>Bacillota</taxon>
        <taxon>Bacilli</taxon>
        <taxon>Bacillales</taxon>
        <taxon>Anoxybacillaceae</taxon>
        <taxon>Geobacillus</taxon>
    </lineage>
</organism>
<protein>
    <submittedName>
        <fullName evidence="1">Uncharacterized protein</fullName>
    </submittedName>
</protein>